<comment type="caution">
    <text evidence="1">The sequence shown here is derived from an EMBL/GenBank/DDBJ whole genome shotgun (WGS) entry which is preliminary data.</text>
</comment>
<feature type="non-terminal residue" evidence="1">
    <location>
        <position position="1"/>
    </location>
</feature>
<dbReference type="Proteomes" id="UP001140234">
    <property type="component" value="Unassembled WGS sequence"/>
</dbReference>
<organism evidence="1 2">
    <name type="scientific">Coemansia nantahalensis</name>
    <dbReference type="NCBI Taxonomy" id="2789366"/>
    <lineage>
        <taxon>Eukaryota</taxon>
        <taxon>Fungi</taxon>
        <taxon>Fungi incertae sedis</taxon>
        <taxon>Zoopagomycota</taxon>
        <taxon>Kickxellomycotina</taxon>
        <taxon>Kickxellomycetes</taxon>
        <taxon>Kickxellales</taxon>
        <taxon>Kickxellaceae</taxon>
        <taxon>Coemansia</taxon>
    </lineage>
</organism>
<proteinExistence type="predicted"/>
<keyword evidence="2" id="KW-1185">Reference proteome</keyword>
<accession>A0ACC1K305</accession>
<sequence>RQGVETTLGAQGRVPLQVPHFFELMLKTLSGMDLAVEGIFRKNGNIRRLREVTDAVDKDLSRVDLKQETPVQIAALLKKFLRELPDPLIPFRMRRLFLAIVGIPTAADRVDALRHAVTLMPQANRDMLNVLVMFLNWVATFSHVDEQTGSKMDIFNLATVITPNILYADVKEPTRGDRDDTFSYDACSVTQQLADAGEQIWMVADAAISFLRDNSSEFVESTAELNTKELLRRCERQLHRDAAAPPPGPPLPADLDP</sequence>
<name>A0ACC1K305_9FUNG</name>
<dbReference type="EMBL" id="JANBUJ010000351">
    <property type="protein sequence ID" value="KAJ2772584.1"/>
    <property type="molecule type" value="Genomic_DNA"/>
</dbReference>
<protein>
    <submittedName>
        <fullName evidence="1">Rho-type GTPase activating protein Rga1</fullName>
    </submittedName>
</protein>
<evidence type="ECO:0000313" key="2">
    <source>
        <dbReference type="Proteomes" id="UP001140234"/>
    </source>
</evidence>
<evidence type="ECO:0000313" key="1">
    <source>
        <dbReference type="EMBL" id="KAJ2772584.1"/>
    </source>
</evidence>
<gene>
    <name evidence="1" type="primary">rga1_1</name>
    <name evidence="1" type="ORF">IWQ57_001697</name>
</gene>
<reference evidence="1" key="1">
    <citation type="submission" date="2022-07" db="EMBL/GenBank/DDBJ databases">
        <title>Phylogenomic reconstructions and comparative analyses of Kickxellomycotina fungi.</title>
        <authorList>
            <person name="Reynolds N.K."/>
            <person name="Stajich J.E."/>
            <person name="Barry K."/>
            <person name="Grigoriev I.V."/>
            <person name="Crous P."/>
            <person name="Smith M.E."/>
        </authorList>
    </citation>
    <scope>NUCLEOTIDE SEQUENCE</scope>
    <source>
        <strain evidence="1">CBS 109366</strain>
    </source>
</reference>